<dbReference type="Proteomes" id="UP001176941">
    <property type="component" value="Chromosome 1"/>
</dbReference>
<proteinExistence type="predicted"/>
<protein>
    <submittedName>
        <fullName evidence="1">Uncharacterized protein</fullName>
    </submittedName>
</protein>
<gene>
    <name evidence="1" type="ORF">MRATA1EN1_LOCUS655</name>
</gene>
<evidence type="ECO:0000313" key="2">
    <source>
        <dbReference type="Proteomes" id="UP001176941"/>
    </source>
</evidence>
<dbReference type="EMBL" id="OX459937">
    <property type="protein sequence ID" value="CAI9151693.1"/>
    <property type="molecule type" value="Genomic_DNA"/>
</dbReference>
<sequence length="143" mass="16320">MEVLFINTVVEYLIKIDTLQHSLHIVWHLGSLSLVYQHWEIIANRGTSLVVQCIRLHTSTAGNTVSSLVRELRSHGLCDMAKEKKYIANRKILSRGHENYLLFQGPSWAMNGMCVYVIFNLVFKSTVCISHFIDEESGIQSLN</sequence>
<evidence type="ECO:0000313" key="1">
    <source>
        <dbReference type="EMBL" id="CAI9151693.1"/>
    </source>
</evidence>
<name>A0ABN8XRR1_RANTA</name>
<reference evidence="1" key="1">
    <citation type="submission" date="2023-04" db="EMBL/GenBank/DDBJ databases">
        <authorList>
            <consortium name="ELIXIR-Norway"/>
        </authorList>
    </citation>
    <scope>NUCLEOTIDE SEQUENCE [LARGE SCALE GENOMIC DNA]</scope>
</reference>
<organism evidence="1 2">
    <name type="scientific">Rangifer tarandus platyrhynchus</name>
    <name type="common">Svalbard reindeer</name>
    <dbReference type="NCBI Taxonomy" id="3082113"/>
    <lineage>
        <taxon>Eukaryota</taxon>
        <taxon>Metazoa</taxon>
        <taxon>Chordata</taxon>
        <taxon>Craniata</taxon>
        <taxon>Vertebrata</taxon>
        <taxon>Euteleostomi</taxon>
        <taxon>Mammalia</taxon>
        <taxon>Eutheria</taxon>
        <taxon>Laurasiatheria</taxon>
        <taxon>Artiodactyla</taxon>
        <taxon>Ruminantia</taxon>
        <taxon>Pecora</taxon>
        <taxon>Cervidae</taxon>
        <taxon>Odocoileinae</taxon>
        <taxon>Rangifer</taxon>
    </lineage>
</organism>
<accession>A0ABN8XRR1</accession>
<keyword evidence="2" id="KW-1185">Reference proteome</keyword>